<comment type="caution">
    <text evidence="2">The sequence shown here is derived from an EMBL/GenBank/DDBJ whole genome shotgun (WGS) entry which is preliminary data.</text>
</comment>
<gene>
    <name evidence="2" type="ORF">FQA47_019127</name>
</gene>
<sequence>MMFLLEEIPFTHISSLLIRHFGASMFLHTHPKQTGKESNQAQQTDGGGKQQHPHPKHRTNSITGCPVSPVLGEGTGRAWCSSHVATVFTLYTNSQFYLNMVPDVFHQSVASFFICDETLCNRWQ</sequence>
<proteinExistence type="predicted"/>
<evidence type="ECO:0000313" key="2">
    <source>
        <dbReference type="EMBL" id="KAF6722509.1"/>
    </source>
</evidence>
<reference evidence="2" key="1">
    <citation type="journal article" name="BMC Genomics">
        <title>Long-read sequencing and de novo genome assembly of marine medaka (Oryzias melastigma).</title>
        <authorList>
            <person name="Liang P."/>
            <person name="Saqib H.S.A."/>
            <person name="Ni X."/>
            <person name="Shen Y."/>
        </authorList>
    </citation>
    <scope>NUCLEOTIDE SEQUENCE</scope>
    <source>
        <strain evidence="2">Bigg-433</strain>
    </source>
</reference>
<evidence type="ECO:0000256" key="1">
    <source>
        <dbReference type="SAM" id="MobiDB-lite"/>
    </source>
</evidence>
<dbReference type="EMBL" id="WKFB01000452">
    <property type="protein sequence ID" value="KAF6722509.1"/>
    <property type="molecule type" value="Genomic_DNA"/>
</dbReference>
<protein>
    <submittedName>
        <fullName evidence="2">Uncharacterized protein</fullName>
    </submittedName>
</protein>
<feature type="region of interest" description="Disordered" evidence="1">
    <location>
        <begin position="32"/>
        <end position="66"/>
    </location>
</feature>
<dbReference type="AlphaFoldDB" id="A0A834C438"/>
<evidence type="ECO:0000313" key="3">
    <source>
        <dbReference type="Proteomes" id="UP000646548"/>
    </source>
</evidence>
<dbReference type="Proteomes" id="UP000646548">
    <property type="component" value="Unassembled WGS sequence"/>
</dbReference>
<organism evidence="2 3">
    <name type="scientific">Oryzias melastigma</name>
    <name type="common">Marine medaka</name>
    <dbReference type="NCBI Taxonomy" id="30732"/>
    <lineage>
        <taxon>Eukaryota</taxon>
        <taxon>Metazoa</taxon>
        <taxon>Chordata</taxon>
        <taxon>Craniata</taxon>
        <taxon>Vertebrata</taxon>
        <taxon>Euteleostomi</taxon>
        <taxon>Actinopterygii</taxon>
        <taxon>Neopterygii</taxon>
        <taxon>Teleostei</taxon>
        <taxon>Neoteleostei</taxon>
        <taxon>Acanthomorphata</taxon>
        <taxon>Ovalentaria</taxon>
        <taxon>Atherinomorphae</taxon>
        <taxon>Beloniformes</taxon>
        <taxon>Adrianichthyidae</taxon>
        <taxon>Oryziinae</taxon>
        <taxon>Oryzias</taxon>
    </lineage>
</organism>
<accession>A0A834C438</accession>
<name>A0A834C438_ORYME</name>